<dbReference type="Proteomes" id="UP000269265">
    <property type="component" value="Unassembled WGS sequence"/>
</dbReference>
<evidence type="ECO:0000259" key="11">
    <source>
        <dbReference type="Pfam" id="PF04552"/>
    </source>
</evidence>
<proteinExistence type="inferred from homology"/>
<feature type="compositionally biased region" description="Polar residues" evidence="10">
    <location>
        <begin position="65"/>
        <end position="80"/>
    </location>
</feature>
<dbReference type="PANTHER" id="PTHR32248">
    <property type="entry name" value="RNA POLYMERASE SIGMA-54 FACTOR"/>
    <property type="match status" value="1"/>
</dbReference>
<evidence type="ECO:0000313" key="14">
    <source>
        <dbReference type="Proteomes" id="UP000269265"/>
    </source>
</evidence>
<evidence type="ECO:0000256" key="4">
    <source>
        <dbReference type="ARBA" id="ARBA00022695"/>
    </source>
</evidence>
<dbReference type="GO" id="GO:0001216">
    <property type="term" value="F:DNA-binding transcription activator activity"/>
    <property type="evidence" value="ECO:0007669"/>
    <property type="project" value="InterPro"/>
</dbReference>
<dbReference type="PROSITE" id="PS00718">
    <property type="entry name" value="SIGMA54_2"/>
    <property type="match status" value="1"/>
</dbReference>
<dbReference type="GO" id="GO:0006352">
    <property type="term" value="P:DNA-templated transcription initiation"/>
    <property type="evidence" value="ECO:0007669"/>
    <property type="project" value="InterPro"/>
</dbReference>
<keyword evidence="6 9" id="KW-0731">Sigma factor</keyword>
<feature type="region of interest" description="Disordered" evidence="10">
    <location>
        <begin position="47"/>
        <end position="118"/>
    </location>
</feature>
<evidence type="ECO:0000256" key="7">
    <source>
        <dbReference type="ARBA" id="ARBA00023125"/>
    </source>
</evidence>
<dbReference type="NCBIfam" id="TIGR02395">
    <property type="entry name" value="rpoN_sigma"/>
    <property type="match status" value="1"/>
</dbReference>
<dbReference type="InterPro" id="IPR007046">
    <property type="entry name" value="RNA_pol_sigma_54_core-bd"/>
</dbReference>
<dbReference type="PROSITE" id="PS00717">
    <property type="entry name" value="SIGMA54_1"/>
    <property type="match status" value="1"/>
</dbReference>
<comment type="similarity">
    <text evidence="1 9">Belongs to the sigma-54 factor family.</text>
</comment>
<keyword evidence="2 9" id="KW-0240">DNA-directed RNA polymerase</keyword>
<dbReference type="InterPro" id="IPR000394">
    <property type="entry name" value="RNA_pol_sigma_54"/>
</dbReference>
<comment type="caution">
    <text evidence="13">The sequence shown here is derived from an EMBL/GenBank/DDBJ whole genome shotgun (WGS) entry which is preliminary data.</text>
</comment>
<dbReference type="PIRSF" id="PIRSF000774">
    <property type="entry name" value="RpoN"/>
    <property type="match status" value="1"/>
</dbReference>
<dbReference type="GO" id="GO:0016779">
    <property type="term" value="F:nucleotidyltransferase activity"/>
    <property type="evidence" value="ECO:0007669"/>
    <property type="project" value="UniProtKB-KW"/>
</dbReference>
<dbReference type="Pfam" id="PF04963">
    <property type="entry name" value="Sigma54_CBD"/>
    <property type="match status" value="1"/>
</dbReference>
<dbReference type="GO" id="GO:0000428">
    <property type="term" value="C:DNA-directed RNA polymerase complex"/>
    <property type="evidence" value="ECO:0007669"/>
    <property type="project" value="UniProtKB-KW"/>
</dbReference>
<evidence type="ECO:0000256" key="2">
    <source>
        <dbReference type="ARBA" id="ARBA00022478"/>
    </source>
</evidence>
<dbReference type="GO" id="GO:0016987">
    <property type="term" value="F:sigma factor activity"/>
    <property type="evidence" value="ECO:0007669"/>
    <property type="project" value="UniProtKB-KW"/>
</dbReference>
<keyword evidence="4 9" id="KW-0548">Nucleotidyltransferase</keyword>
<dbReference type="Pfam" id="PF04552">
    <property type="entry name" value="Sigma54_DBD"/>
    <property type="match status" value="1"/>
</dbReference>
<dbReference type="PRINTS" id="PR00045">
    <property type="entry name" value="SIGMA54FCT"/>
</dbReference>
<evidence type="ECO:0000259" key="12">
    <source>
        <dbReference type="Pfam" id="PF04963"/>
    </source>
</evidence>
<dbReference type="EMBL" id="RSED01000004">
    <property type="protein sequence ID" value="RRS05354.1"/>
    <property type="molecule type" value="Genomic_DNA"/>
</dbReference>
<dbReference type="PROSITE" id="PS50044">
    <property type="entry name" value="SIGMA54_3"/>
    <property type="match status" value="1"/>
</dbReference>
<evidence type="ECO:0000256" key="6">
    <source>
        <dbReference type="ARBA" id="ARBA00023082"/>
    </source>
</evidence>
<name>A0A3R8S9F0_9BURK</name>
<feature type="domain" description="RNA polymerase sigma factor 54 DNA-binding" evidence="11">
    <location>
        <begin position="328"/>
        <end position="485"/>
    </location>
</feature>
<accession>A0A3R8S9F0</accession>
<feature type="domain" description="RNA polymerase sigma factor 54 core-binding" evidence="12">
    <location>
        <begin position="125"/>
        <end position="314"/>
    </location>
</feature>
<dbReference type="AlphaFoldDB" id="A0A3R8S9F0"/>
<dbReference type="GO" id="GO:0003677">
    <property type="term" value="F:DNA binding"/>
    <property type="evidence" value="ECO:0007669"/>
    <property type="project" value="UniProtKB-KW"/>
</dbReference>
<dbReference type="OrthoDB" id="9814402at2"/>
<keyword evidence="7 9" id="KW-0238">DNA-binding</keyword>
<evidence type="ECO:0000256" key="1">
    <source>
        <dbReference type="ARBA" id="ARBA00008798"/>
    </source>
</evidence>
<evidence type="ECO:0000256" key="9">
    <source>
        <dbReference type="PIRNR" id="PIRNR000774"/>
    </source>
</evidence>
<reference evidence="13 14" key="1">
    <citation type="submission" date="2018-12" db="EMBL/GenBank/DDBJ databases">
        <title>The whole draft genome of Aquabacterium sp. SJQ9.</title>
        <authorList>
            <person name="Sun L."/>
            <person name="Gao X."/>
            <person name="Chen W."/>
            <person name="Huang K."/>
        </authorList>
    </citation>
    <scope>NUCLEOTIDE SEQUENCE [LARGE SCALE GENOMIC DNA]</scope>
    <source>
        <strain evidence="13 14">SJQ9</strain>
    </source>
</reference>
<comment type="function">
    <text evidence="9">Sigma factors are initiation factors that promote the attachment of RNA polymerase to specific initiation sites and are then released.</text>
</comment>
<dbReference type="PANTHER" id="PTHR32248:SF4">
    <property type="entry name" value="RNA POLYMERASE SIGMA-54 FACTOR"/>
    <property type="match status" value="1"/>
</dbReference>
<keyword evidence="5 9" id="KW-0805">Transcription regulation</keyword>
<organism evidence="13 14">
    <name type="scientific">Aquabacterium soli</name>
    <dbReference type="NCBI Taxonomy" id="2493092"/>
    <lineage>
        <taxon>Bacteria</taxon>
        <taxon>Pseudomonadati</taxon>
        <taxon>Pseudomonadota</taxon>
        <taxon>Betaproteobacteria</taxon>
        <taxon>Burkholderiales</taxon>
        <taxon>Aquabacterium</taxon>
    </lineage>
</organism>
<protein>
    <recommendedName>
        <fullName evidence="9">RNA polymerase sigma-54 factor</fullName>
    </recommendedName>
</protein>
<gene>
    <name evidence="13" type="ORF">EIP75_06520</name>
</gene>
<evidence type="ECO:0000256" key="10">
    <source>
        <dbReference type="SAM" id="MobiDB-lite"/>
    </source>
</evidence>
<keyword evidence="8 9" id="KW-0804">Transcription</keyword>
<dbReference type="NCBIfam" id="NF004595">
    <property type="entry name" value="PRK05932.1-2"/>
    <property type="match status" value="1"/>
</dbReference>
<evidence type="ECO:0000256" key="3">
    <source>
        <dbReference type="ARBA" id="ARBA00022679"/>
    </source>
</evidence>
<evidence type="ECO:0000256" key="8">
    <source>
        <dbReference type="ARBA" id="ARBA00023163"/>
    </source>
</evidence>
<keyword evidence="3 9" id="KW-0808">Transferase</keyword>
<sequence>MNAPAIRLEHRQHQTLTPRLQQAVRLLQLSSLDFAQEVRDALDKNPFLEGEDVGDEQHETPDGATPQQAHDASLADTATLTSPTPEPSPEPAADIEWDPSPWAATPGSSGSRGSGDGEFSAIDLMAADEGLRPTLLRQINTRSLSERDRALVGCVIESLDDDGYLRTELSELVNLLELEPAVELSEMSMALKLVQALEPAGVGARNVAECLTLQLPEIQDEELRALAGRIINEQMDKLAQHDIAALSRRLGHSPSEIEAACDRIRHMDPRPGWKLSAADVRYITPDVIARKVKDEWVAVLNPAIVPRVKLNQRYAELFRRHRDGRHAELAAHLQEARWTVRNVEQRFSTILSVAQAILKRQKQFLEHGSLAMKPMALKEIAEEVGLHESTVSRVTNNKYMATPAGVFELKYFFSRPMPTANGGACSATAIRGVIKDMLDAEDPVNPLSDAEIARRLARQGLTVARRTVTKYRQLMKVAAVEQRRRVA</sequence>
<dbReference type="InterPro" id="IPR038709">
    <property type="entry name" value="RpoN_core-bd_sf"/>
</dbReference>
<evidence type="ECO:0000313" key="13">
    <source>
        <dbReference type="EMBL" id="RRS05354.1"/>
    </source>
</evidence>
<keyword evidence="14" id="KW-1185">Reference proteome</keyword>
<dbReference type="Pfam" id="PF00309">
    <property type="entry name" value="Sigma54_AID"/>
    <property type="match status" value="1"/>
</dbReference>
<evidence type="ECO:0000256" key="5">
    <source>
        <dbReference type="ARBA" id="ARBA00023015"/>
    </source>
</evidence>
<dbReference type="Gene3D" id="1.10.10.60">
    <property type="entry name" value="Homeodomain-like"/>
    <property type="match status" value="1"/>
</dbReference>
<dbReference type="Gene3D" id="1.10.10.1330">
    <property type="entry name" value="RNA polymerase sigma-54 factor, core-binding domain"/>
    <property type="match status" value="1"/>
</dbReference>
<dbReference type="NCBIfam" id="NF009118">
    <property type="entry name" value="PRK12469.1"/>
    <property type="match status" value="1"/>
</dbReference>
<dbReference type="InterPro" id="IPR007634">
    <property type="entry name" value="RNA_pol_sigma_54_DNA-bd"/>
</dbReference>